<dbReference type="InterPro" id="IPR032687">
    <property type="entry name" value="AraC-type_N"/>
</dbReference>
<dbReference type="Pfam" id="PF12833">
    <property type="entry name" value="HTH_18"/>
    <property type="match status" value="1"/>
</dbReference>
<dbReference type="SUPFAM" id="SSF46689">
    <property type="entry name" value="Homeodomain-like"/>
    <property type="match status" value="1"/>
</dbReference>
<dbReference type="GO" id="GO:0003700">
    <property type="term" value="F:DNA-binding transcription factor activity"/>
    <property type="evidence" value="ECO:0007669"/>
    <property type="project" value="InterPro"/>
</dbReference>
<evidence type="ECO:0000256" key="1">
    <source>
        <dbReference type="ARBA" id="ARBA00023015"/>
    </source>
</evidence>
<evidence type="ECO:0000313" key="6">
    <source>
        <dbReference type="Proteomes" id="UP000185192"/>
    </source>
</evidence>
<evidence type="ECO:0000256" key="3">
    <source>
        <dbReference type="ARBA" id="ARBA00023163"/>
    </source>
</evidence>
<keyword evidence="2 5" id="KW-0238">DNA-binding</keyword>
<dbReference type="RefSeq" id="WP_074203488.1">
    <property type="nucleotide sequence ID" value="NZ_FSQW01000001.1"/>
</dbReference>
<dbReference type="PANTHER" id="PTHR47894:SF1">
    <property type="entry name" value="HTH-TYPE TRANSCRIPTIONAL REGULATOR VQSM"/>
    <property type="match status" value="1"/>
</dbReference>
<keyword evidence="1" id="KW-0805">Transcription regulation</keyword>
<dbReference type="EMBL" id="FSQW01000001">
    <property type="protein sequence ID" value="SIN59876.1"/>
    <property type="molecule type" value="Genomic_DNA"/>
</dbReference>
<evidence type="ECO:0000259" key="4">
    <source>
        <dbReference type="PROSITE" id="PS01124"/>
    </source>
</evidence>
<dbReference type="GO" id="GO:0000976">
    <property type="term" value="F:transcription cis-regulatory region binding"/>
    <property type="evidence" value="ECO:0007669"/>
    <property type="project" value="TreeGrafter"/>
</dbReference>
<dbReference type="OrthoDB" id="9805730at2"/>
<keyword evidence="6" id="KW-1185">Reference proteome</keyword>
<keyword evidence="3" id="KW-0804">Transcription</keyword>
<evidence type="ECO:0000256" key="2">
    <source>
        <dbReference type="ARBA" id="ARBA00023125"/>
    </source>
</evidence>
<proteinExistence type="predicted"/>
<protein>
    <submittedName>
        <fullName evidence="5">AraC-type DNA-binding protein</fullName>
    </submittedName>
</protein>
<dbReference type="Gene3D" id="1.10.10.60">
    <property type="entry name" value="Homeodomain-like"/>
    <property type="match status" value="1"/>
</dbReference>
<gene>
    <name evidence="5" type="ORF">SAMN02745824_0414</name>
</gene>
<dbReference type="GO" id="GO:0005829">
    <property type="term" value="C:cytosol"/>
    <property type="evidence" value="ECO:0007669"/>
    <property type="project" value="TreeGrafter"/>
</dbReference>
<name>A0A1N6CN03_9SPHN</name>
<dbReference type="PANTHER" id="PTHR47894">
    <property type="entry name" value="HTH-TYPE TRANSCRIPTIONAL REGULATOR GADX"/>
    <property type="match status" value="1"/>
</dbReference>
<accession>A0A1N6CN03</accession>
<dbReference type="InterPro" id="IPR018060">
    <property type="entry name" value="HTH_AraC"/>
</dbReference>
<evidence type="ECO:0000313" key="5">
    <source>
        <dbReference type="EMBL" id="SIN59876.1"/>
    </source>
</evidence>
<dbReference type="InterPro" id="IPR009057">
    <property type="entry name" value="Homeodomain-like_sf"/>
</dbReference>
<sequence>MIDSIGYNRGQNRGMAYVPVRFLKPLMELVAREEDRSPSAILRGTGISPKILRDTGSAVTFDQQVRFYERIAKVSTMAGTGFRSPSAQNFPDQGMMGALMVLAPTVGDAFHKLEQYADVVGAMVAYHMQKQGNRVYLGTRDKILLSPAAHRLVAEENLAVWKGAAIAIPGLEGFLEEIHLDYPEPRHGTLYHELFPEVTIRFGQSRVAAILSAGVLAHPVRTHNPDAFLKIEAACREQLARMRPTMKGLVEQYLAESGPAGWHANAIADDLGMSQKMLSRRLRTEATSTKQIVETWKYRFALTLMDQGKDDREIASQLDYANRSSFARAFRNWSGETPASYRRNSVTPRRSAG</sequence>
<organism evidence="5 6">
    <name type="scientific">Parasphingorhabdus marina DSM 22363</name>
    <dbReference type="NCBI Taxonomy" id="1123272"/>
    <lineage>
        <taxon>Bacteria</taxon>
        <taxon>Pseudomonadati</taxon>
        <taxon>Pseudomonadota</taxon>
        <taxon>Alphaproteobacteria</taxon>
        <taxon>Sphingomonadales</taxon>
        <taxon>Sphingomonadaceae</taxon>
        <taxon>Parasphingorhabdus</taxon>
    </lineage>
</organism>
<dbReference type="STRING" id="1123272.SAMN02745824_0414"/>
<feature type="domain" description="HTH araC/xylS-type" evidence="4">
    <location>
        <begin position="244"/>
        <end position="344"/>
    </location>
</feature>
<dbReference type="PROSITE" id="PS01124">
    <property type="entry name" value="HTH_ARAC_FAMILY_2"/>
    <property type="match status" value="1"/>
</dbReference>
<reference evidence="6" key="1">
    <citation type="submission" date="2016-11" db="EMBL/GenBank/DDBJ databases">
        <authorList>
            <person name="Varghese N."/>
            <person name="Submissions S."/>
        </authorList>
    </citation>
    <scope>NUCLEOTIDE SEQUENCE [LARGE SCALE GENOMIC DNA]</scope>
    <source>
        <strain evidence="6">DSM 22363</strain>
    </source>
</reference>
<dbReference type="Pfam" id="PF12625">
    <property type="entry name" value="Arabinose_bd"/>
    <property type="match status" value="1"/>
</dbReference>
<dbReference type="Proteomes" id="UP000185192">
    <property type="component" value="Unassembled WGS sequence"/>
</dbReference>
<dbReference type="SMART" id="SM00342">
    <property type="entry name" value="HTH_ARAC"/>
    <property type="match status" value="1"/>
</dbReference>
<dbReference type="AlphaFoldDB" id="A0A1N6CN03"/>